<gene>
    <name evidence="1" type="ORF">OPV22_029551</name>
</gene>
<protein>
    <submittedName>
        <fullName evidence="1">Uncharacterized protein</fullName>
    </submittedName>
</protein>
<evidence type="ECO:0000313" key="1">
    <source>
        <dbReference type="EMBL" id="KAJ8466999.1"/>
    </source>
</evidence>
<organism evidence="1 2">
    <name type="scientific">Ensete ventricosum</name>
    <name type="common">Abyssinian banana</name>
    <name type="synonym">Musa ensete</name>
    <dbReference type="NCBI Taxonomy" id="4639"/>
    <lineage>
        <taxon>Eukaryota</taxon>
        <taxon>Viridiplantae</taxon>
        <taxon>Streptophyta</taxon>
        <taxon>Embryophyta</taxon>
        <taxon>Tracheophyta</taxon>
        <taxon>Spermatophyta</taxon>
        <taxon>Magnoliopsida</taxon>
        <taxon>Liliopsida</taxon>
        <taxon>Zingiberales</taxon>
        <taxon>Musaceae</taxon>
        <taxon>Ensete</taxon>
    </lineage>
</organism>
<dbReference type="EMBL" id="JAQQAF010000008">
    <property type="protein sequence ID" value="KAJ8466999.1"/>
    <property type="molecule type" value="Genomic_DNA"/>
</dbReference>
<dbReference type="Proteomes" id="UP001222027">
    <property type="component" value="Unassembled WGS sequence"/>
</dbReference>
<accession>A0AAV8Q749</accession>
<dbReference type="AlphaFoldDB" id="A0AAV8Q749"/>
<name>A0AAV8Q749_ENSVE</name>
<reference evidence="1 2" key="1">
    <citation type="submission" date="2022-12" db="EMBL/GenBank/DDBJ databases">
        <title>Chromosome-scale assembly of the Ensete ventricosum genome.</title>
        <authorList>
            <person name="Dussert Y."/>
            <person name="Stocks J."/>
            <person name="Wendawek A."/>
            <person name="Woldeyes F."/>
            <person name="Nichols R.A."/>
            <person name="Borrell J.S."/>
        </authorList>
    </citation>
    <scope>NUCLEOTIDE SEQUENCE [LARGE SCALE GENOMIC DNA]</scope>
    <source>
        <strain evidence="2">cv. Maze</strain>
        <tissue evidence="1">Seeds</tissue>
    </source>
</reference>
<comment type="caution">
    <text evidence="1">The sequence shown here is derived from an EMBL/GenBank/DDBJ whole genome shotgun (WGS) entry which is preliminary data.</text>
</comment>
<keyword evidence="2" id="KW-1185">Reference proteome</keyword>
<evidence type="ECO:0000313" key="2">
    <source>
        <dbReference type="Proteomes" id="UP001222027"/>
    </source>
</evidence>
<sequence length="88" mass="9977">MEAADLVPFLDADRVSAPRFLTSSGMRSYRAEARVYGKTLQMIWSKKAGCLPEETIIRETGAYSVPWSPCIRKANNFLMHLLKPDNTR</sequence>
<proteinExistence type="predicted"/>